<dbReference type="EMBL" id="JACHHY010000015">
    <property type="protein sequence ID" value="MBB5019303.1"/>
    <property type="molecule type" value="Genomic_DNA"/>
</dbReference>
<comment type="caution">
    <text evidence="2">The sequence shown here is derived from an EMBL/GenBank/DDBJ whole genome shotgun (WGS) entry which is preliminary data.</text>
</comment>
<sequence>MPVTPTNPSDNPSNPAGPRNLLANYLTATDQFVRGQLLAQAVSTQQLLTVVNVDAGLAVKVAEYQRRTQTQATYFYQQLIQGNYGFIFLLSNGYNLCALANAGFSLEMPTLTQPNASPLALNAAGDVFNRLSQETQNVQVIAETLATKAYVANQSYTQYIQDYQATLTELEKILSGSEQALVGTIDALKVTINKNIADIVAGAEQIGGAVSNLIVGVITQLPTDKAGVKPDASKPPAPTAPAAKPDNAFAVQAISAATQGASQLSQAEQDLNANNAKLARAYQQLAEVNQLTAIAKAIAVQTELFGGMLPLAANSAHGLSIELLQVQTGLAQYANDVRQGAPEIGAQAQAAVPAWTALASELQSMKLMMINQ</sequence>
<dbReference type="Gene3D" id="1.20.1170.10">
    <property type="match status" value="1"/>
</dbReference>
<accession>A0A840MSQ0</accession>
<evidence type="ECO:0000313" key="3">
    <source>
        <dbReference type="Proteomes" id="UP000575898"/>
    </source>
</evidence>
<name>A0A840MSQ0_9PROT</name>
<feature type="region of interest" description="Disordered" evidence="1">
    <location>
        <begin position="225"/>
        <end position="244"/>
    </location>
</feature>
<proteinExistence type="predicted"/>
<organism evidence="2 3">
    <name type="scientific">Chitinivorax tropicus</name>
    <dbReference type="NCBI Taxonomy" id="714531"/>
    <lineage>
        <taxon>Bacteria</taxon>
        <taxon>Pseudomonadati</taxon>
        <taxon>Pseudomonadota</taxon>
        <taxon>Betaproteobacteria</taxon>
        <taxon>Chitinivorax</taxon>
    </lineage>
</organism>
<evidence type="ECO:0000313" key="2">
    <source>
        <dbReference type="EMBL" id="MBB5019303.1"/>
    </source>
</evidence>
<keyword evidence="3" id="KW-1185">Reference proteome</keyword>
<evidence type="ECO:0000256" key="1">
    <source>
        <dbReference type="SAM" id="MobiDB-lite"/>
    </source>
</evidence>
<protein>
    <recommendedName>
        <fullName evidence="4">HBL/NHE enterotoxin family protein</fullName>
    </recommendedName>
</protein>
<dbReference type="AlphaFoldDB" id="A0A840MSQ0"/>
<dbReference type="RefSeq" id="WP_184039921.1">
    <property type="nucleotide sequence ID" value="NZ_JACHHY010000015.1"/>
</dbReference>
<reference evidence="2 3" key="1">
    <citation type="submission" date="2020-08" db="EMBL/GenBank/DDBJ databases">
        <title>Genomic Encyclopedia of Type Strains, Phase IV (KMG-IV): sequencing the most valuable type-strain genomes for metagenomic binning, comparative biology and taxonomic classification.</title>
        <authorList>
            <person name="Goeker M."/>
        </authorList>
    </citation>
    <scope>NUCLEOTIDE SEQUENCE [LARGE SCALE GENOMIC DNA]</scope>
    <source>
        <strain evidence="2 3">DSM 27165</strain>
    </source>
</reference>
<gene>
    <name evidence="2" type="ORF">HNQ59_002601</name>
</gene>
<evidence type="ECO:0008006" key="4">
    <source>
        <dbReference type="Google" id="ProtNLM"/>
    </source>
</evidence>
<dbReference type="SUPFAM" id="SSF58100">
    <property type="entry name" value="Bacterial hemolysins"/>
    <property type="match status" value="1"/>
</dbReference>
<dbReference type="Proteomes" id="UP000575898">
    <property type="component" value="Unassembled WGS sequence"/>
</dbReference>